<keyword evidence="3" id="KW-1185">Reference proteome</keyword>
<dbReference type="Pfam" id="PF05685">
    <property type="entry name" value="Uma2"/>
    <property type="match status" value="1"/>
</dbReference>
<protein>
    <submittedName>
        <fullName evidence="2">Uma2 family endonuclease</fullName>
    </submittedName>
</protein>
<evidence type="ECO:0000313" key="3">
    <source>
        <dbReference type="Proteomes" id="UP001527866"/>
    </source>
</evidence>
<dbReference type="EMBL" id="JAQFWQ010000062">
    <property type="protein sequence ID" value="MDA2812924.1"/>
    <property type="molecule type" value="Genomic_DNA"/>
</dbReference>
<dbReference type="Gene3D" id="3.90.1570.10">
    <property type="entry name" value="tt1808, chain A"/>
    <property type="match status" value="1"/>
</dbReference>
<dbReference type="InterPro" id="IPR012296">
    <property type="entry name" value="Nuclease_put_TT1808"/>
</dbReference>
<reference evidence="2 3" key="1">
    <citation type="submission" date="2023-01" db="EMBL/GenBank/DDBJ databases">
        <title>Draft genome sequence of Nocardiopsis sp. RSe5-2 isolated from halophytes.</title>
        <authorList>
            <person name="Duangmal K."/>
            <person name="Chantavorakit T."/>
        </authorList>
    </citation>
    <scope>NUCLEOTIDE SEQUENCE [LARGE SCALE GENOMIC DNA]</scope>
    <source>
        <strain evidence="2 3">RSe5-2</strain>
    </source>
</reference>
<dbReference type="GO" id="GO:0004519">
    <property type="term" value="F:endonuclease activity"/>
    <property type="evidence" value="ECO:0007669"/>
    <property type="project" value="UniProtKB-KW"/>
</dbReference>
<keyword evidence="2" id="KW-0255">Endonuclease</keyword>
<dbReference type="SUPFAM" id="SSF52980">
    <property type="entry name" value="Restriction endonuclease-like"/>
    <property type="match status" value="1"/>
</dbReference>
<comment type="caution">
    <text evidence="2">The sequence shown here is derived from an EMBL/GenBank/DDBJ whole genome shotgun (WGS) entry which is preliminary data.</text>
</comment>
<dbReference type="PANTHER" id="PTHR35400">
    <property type="entry name" value="SLR1083 PROTEIN"/>
    <property type="match status" value="1"/>
</dbReference>
<keyword evidence="2" id="KW-0378">Hydrolase</keyword>
<dbReference type="InterPro" id="IPR011335">
    <property type="entry name" value="Restrct_endonuc-II-like"/>
</dbReference>
<evidence type="ECO:0000313" key="2">
    <source>
        <dbReference type="EMBL" id="MDA2812924.1"/>
    </source>
</evidence>
<feature type="domain" description="Putative restriction endonuclease" evidence="1">
    <location>
        <begin position="37"/>
        <end position="195"/>
    </location>
</feature>
<evidence type="ECO:0000259" key="1">
    <source>
        <dbReference type="Pfam" id="PF05685"/>
    </source>
</evidence>
<dbReference type="RefSeq" id="WP_270687650.1">
    <property type="nucleotide sequence ID" value="NZ_JAQFWQ010000062.1"/>
</dbReference>
<dbReference type="PANTHER" id="PTHR35400:SF3">
    <property type="entry name" value="SLL1072 PROTEIN"/>
    <property type="match status" value="1"/>
</dbReference>
<accession>A0ABT4U7J2</accession>
<gene>
    <name evidence="2" type="ORF">O4J56_19925</name>
</gene>
<sequence>MSDIEESRVTALVDGPVRDVGTGAESVGGELFAILDSLPETRRWRAEILDGETITLSPTPIGLHQENVYLLDEQLRPCLPKGHRTEGNLEIRLPALERSVVPDLFVAPVAVLRTPEHSVPPDDVLLVAEVVSPGSTRADRTVKPGIYAQAQIPCFILVDPLEENTTVFSRPGKDEYKTVQKFGFGETFKIADPFEAQVDSSDFLAYE</sequence>
<keyword evidence="2" id="KW-0540">Nuclease</keyword>
<dbReference type="CDD" id="cd06260">
    <property type="entry name" value="DUF820-like"/>
    <property type="match status" value="1"/>
</dbReference>
<organism evidence="2 3">
    <name type="scientific">Nocardiopsis endophytica</name>
    <dbReference type="NCBI Taxonomy" id="3018445"/>
    <lineage>
        <taxon>Bacteria</taxon>
        <taxon>Bacillati</taxon>
        <taxon>Actinomycetota</taxon>
        <taxon>Actinomycetes</taxon>
        <taxon>Streptosporangiales</taxon>
        <taxon>Nocardiopsidaceae</taxon>
        <taxon>Nocardiopsis</taxon>
    </lineage>
</organism>
<dbReference type="InterPro" id="IPR008538">
    <property type="entry name" value="Uma2"/>
</dbReference>
<proteinExistence type="predicted"/>
<name>A0ABT4U7J2_9ACTN</name>
<dbReference type="Proteomes" id="UP001527866">
    <property type="component" value="Unassembled WGS sequence"/>
</dbReference>